<comment type="subcellular location">
    <subcellularLocation>
        <location evidence="4">Cytoplasm</location>
    </subcellularLocation>
</comment>
<dbReference type="HAMAP" id="MF_03052">
    <property type="entry name" value="MOC2B"/>
    <property type="match status" value="1"/>
</dbReference>
<comment type="subunit">
    <text evidence="4">Heterotetramer; composed of 2 small (MOCS2A) and 2 large (MOCS2B) subunits.</text>
</comment>
<dbReference type="UniPathway" id="UPA00344"/>
<dbReference type="InterPro" id="IPR003448">
    <property type="entry name" value="Mopterin_biosynth_MoaE"/>
</dbReference>
<comment type="function">
    <text evidence="4">Catalytic subunit of the molybdopterin synthase complex, a complex that catalyzes the conversion of precursor Z into molybdopterin. Acts by mediating the incorporation of 2 sulfur atoms from thiocarboxylated MOCS2A into precursor Z to generate a dithiolene group.</text>
</comment>
<gene>
    <name evidence="4" type="primary">cnxH</name>
    <name evidence="5" type="ORF">L211DRAFT_807168</name>
</gene>
<evidence type="ECO:0000256" key="1">
    <source>
        <dbReference type="ARBA" id="ARBA00022490"/>
    </source>
</evidence>
<comment type="similarity">
    <text evidence="4">Belongs to the MoaE family. MOCS2B subfamily.</text>
</comment>
<dbReference type="InterPro" id="IPR036563">
    <property type="entry name" value="MoaE_sf"/>
</dbReference>
<dbReference type="Pfam" id="PF02391">
    <property type="entry name" value="MoaE"/>
    <property type="match status" value="1"/>
</dbReference>
<dbReference type="OrthoDB" id="5531344at2759"/>
<dbReference type="PANTHER" id="PTHR23404">
    <property type="entry name" value="MOLYBDOPTERIN SYNTHASE RELATED"/>
    <property type="match status" value="1"/>
</dbReference>
<comment type="pathway">
    <text evidence="4">Cofactor biosynthesis; molybdopterin biosynthesis.</text>
</comment>
<feature type="binding site" evidence="4">
    <location>
        <position position="147"/>
    </location>
    <ligand>
        <name>substrate</name>
    </ligand>
</feature>
<dbReference type="InterPro" id="IPR028888">
    <property type="entry name" value="MOCS2B_euk"/>
</dbReference>
<evidence type="ECO:0000256" key="2">
    <source>
        <dbReference type="ARBA" id="ARBA00022679"/>
    </source>
</evidence>
<dbReference type="EMBL" id="ML121539">
    <property type="protein sequence ID" value="RPB25097.1"/>
    <property type="molecule type" value="Genomic_DNA"/>
</dbReference>
<reference evidence="5 6" key="1">
    <citation type="journal article" date="2018" name="Nat. Ecol. Evol.">
        <title>Pezizomycetes genomes reveal the molecular basis of ectomycorrhizal truffle lifestyle.</title>
        <authorList>
            <person name="Murat C."/>
            <person name="Payen T."/>
            <person name="Noel B."/>
            <person name="Kuo A."/>
            <person name="Morin E."/>
            <person name="Chen J."/>
            <person name="Kohler A."/>
            <person name="Krizsan K."/>
            <person name="Balestrini R."/>
            <person name="Da Silva C."/>
            <person name="Montanini B."/>
            <person name="Hainaut M."/>
            <person name="Levati E."/>
            <person name="Barry K.W."/>
            <person name="Belfiori B."/>
            <person name="Cichocki N."/>
            <person name="Clum A."/>
            <person name="Dockter R.B."/>
            <person name="Fauchery L."/>
            <person name="Guy J."/>
            <person name="Iotti M."/>
            <person name="Le Tacon F."/>
            <person name="Lindquist E.A."/>
            <person name="Lipzen A."/>
            <person name="Malagnac F."/>
            <person name="Mello A."/>
            <person name="Molinier V."/>
            <person name="Miyauchi S."/>
            <person name="Poulain J."/>
            <person name="Riccioni C."/>
            <person name="Rubini A."/>
            <person name="Sitrit Y."/>
            <person name="Splivallo R."/>
            <person name="Traeger S."/>
            <person name="Wang M."/>
            <person name="Zifcakova L."/>
            <person name="Wipf D."/>
            <person name="Zambonelli A."/>
            <person name="Paolocci F."/>
            <person name="Nowrousian M."/>
            <person name="Ottonello S."/>
            <person name="Baldrian P."/>
            <person name="Spatafora J.W."/>
            <person name="Henrissat B."/>
            <person name="Nagy L.G."/>
            <person name="Aury J.M."/>
            <person name="Wincker P."/>
            <person name="Grigoriev I.V."/>
            <person name="Bonfante P."/>
            <person name="Martin F.M."/>
        </authorList>
    </citation>
    <scope>NUCLEOTIDE SEQUENCE [LARGE SCALE GENOMIC DNA]</scope>
    <source>
        <strain evidence="5 6">ATCC MYA-4762</strain>
    </source>
</reference>
<dbReference type="FunFam" id="3.90.1170.40:FF:000003">
    <property type="entry name" value="Molybdopterin converting factor subunit 2"/>
    <property type="match status" value="1"/>
</dbReference>
<feature type="binding site" evidence="4">
    <location>
        <begin position="154"/>
        <end position="156"/>
    </location>
    <ligand>
        <name>substrate</name>
    </ligand>
</feature>
<keyword evidence="2 4" id="KW-0808">Transferase</keyword>
<evidence type="ECO:0000313" key="5">
    <source>
        <dbReference type="EMBL" id="RPB25097.1"/>
    </source>
</evidence>
<evidence type="ECO:0000256" key="3">
    <source>
        <dbReference type="ARBA" id="ARBA00023150"/>
    </source>
</evidence>
<dbReference type="CDD" id="cd00756">
    <property type="entry name" value="MoaE"/>
    <property type="match status" value="1"/>
</dbReference>
<dbReference type="Proteomes" id="UP000267821">
    <property type="component" value="Unassembled WGS sequence"/>
</dbReference>
<dbReference type="GO" id="GO:1990140">
    <property type="term" value="C:molybdopterin synthase complex"/>
    <property type="evidence" value="ECO:0007669"/>
    <property type="project" value="UniProtKB-UniRule"/>
</dbReference>
<keyword evidence="6" id="KW-1185">Reference proteome</keyword>
<dbReference type="EC" id="2.8.1.12" evidence="4"/>
<dbReference type="AlphaFoldDB" id="A0A3N4LQA1"/>
<dbReference type="InParanoid" id="A0A3N4LQA1"/>
<dbReference type="GO" id="GO:0030366">
    <property type="term" value="F:molybdopterin synthase activity"/>
    <property type="evidence" value="ECO:0007669"/>
    <property type="project" value="UniProtKB-UniRule"/>
</dbReference>
<keyword evidence="3 4" id="KW-0501">Molybdenum cofactor biosynthesis</keyword>
<evidence type="ECO:0000256" key="4">
    <source>
        <dbReference type="HAMAP-Rule" id="MF_03052"/>
    </source>
</evidence>
<proteinExistence type="inferred from homology"/>
<organism evidence="5 6">
    <name type="scientific">Terfezia boudieri ATCC MYA-4762</name>
    <dbReference type="NCBI Taxonomy" id="1051890"/>
    <lineage>
        <taxon>Eukaryota</taxon>
        <taxon>Fungi</taxon>
        <taxon>Dikarya</taxon>
        <taxon>Ascomycota</taxon>
        <taxon>Pezizomycotina</taxon>
        <taxon>Pezizomycetes</taxon>
        <taxon>Pezizales</taxon>
        <taxon>Pezizaceae</taxon>
        <taxon>Terfezia</taxon>
    </lineage>
</organism>
<evidence type="ECO:0000313" key="6">
    <source>
        <dbReference type="Proteomes" id="UP000267821"/>
    </source>
</evidence>
<keyword evidence="1 4" id="KW-0963">Cytoplasm</keyword>
<name>A0A3N4LQA1_9PEZI</name>
<sequence>MASDNANLTELATVNNFLTSGTRPAFGIPKPIITVGLTTSPLSITTVLENVKDPGAGAIVFFAGTTRDNFDNRPVSHLTYSAYPPLTLRTMSSIAASMVEKHKLTAISLIHRLGEVPIGEESILVAVAAPHRKAAWRAGEECLEVVKEKVEIWKKEEFADGEGVWRENRAGFVAEEGVVPGDLPKAPATDTTS</sequence>
<feature type="binding site" evidence="4">
    <location>
        <begin position="131"/>
        <end position="132"/>
    </location>
    <ligand>
        <name>substrate</name>
    </ligand>
</feature>
<accession>A0A3N4LQA1</accession>
<dbReference type="Gene3D" id="3.90.1170.40">
    <property type="entry name" value="Molybdopterin biosynthesis MoaE subunit"/>
    <property type="match status" value="1"/>
</dbReference>
<dbReference type="STRING" id="1051890.A0A3N4LQA1"/>
<dbReference type="SUPFAM" id="SSF54690">
    <property type="entry name" value="Molybdopterin synthase subunit MoaE"/>
    <property type="match status" value="1"/>
</dbReference>
<protein>
    <recommendedName>
        <fullName evidence="4">Molybdopterin synthase catalytic subunit</fullName>
        <ecNumber evidence="4">2.8.1.12</ecNumber>
    </recommendedName>
    <alternativeName>
        <fullName evidence="4">Common component for nitrate reductase and xanthine dehydrogenase protein H</fullName>
    </alternativeName>
    <alternativeName>
        <fullName evidence="4">Molybdenum cofactor synthesis protein 2 large subunit</fullName>
    </alternativeName>
    <alternativeName>
        <fullName evidence="4">Molybdenum cofactor synthesis protein 2B</fullName>
        <shortName evidence="4">MOCS2B</shortName>
    </alternativeName>
</protein>
<comment type="catalytic activity">
    <reaction evidence="4">
        <text>2 [molybdopterin-synthase sulfur-carrier protein]-C-terminal-Gly-aminoethanethioate + cyclic pyranopterin phosphate + H2O = molybdopterin + 2 [molybdopterin-synthase sulfur-carrier protein]-C-terminal Gly-Gly + 2 H(+)</text>
        <dbReference type="Rhea" id="RHEA:26333"/>
        <dbReference type="Rhea" id="RHEA-COMP:12202"/>
        <dbReference type="Rhea" id="RHEA-COMP:19907"/>
        <dbReference type="ChEBI" id="CHEBI:15377"/>
        <dbReference type="ChEBI" id="CHEBI:15378"/>
        <dbReference type="ChEBI" id="CHEBI:58698"/>
        <dbReference type="ChEBI" id="CHEBI:59648"/>
        <dbReference type="ChEBI" id="CHEBI:90778"/>
        <dbReference type="ChEBI" id="CHEBI:232372"/>
        <dbReference type="EC" id="2.8.1.12"/>
    </reaction>
</comment>
<dbReference type="GO" id="GO:0006777">
    <property type="term" value="P:Mo-molybdopterin cofactor biosynthetic process"/>
    <property type="evidence" value="ECO:0007669"/>
    <property type="project" value="UniProtKB-UniRule"/>
</dbReference>